<dbReference type="PRINTS" id="PR01607">
    <property type="entry name" value="APYRASEFAMLY"/>
</dbReference>
<comment type="subcellular location">
    <subcellularLocation>
        <location evidence="4">Cell envelope</location>
    </subcellularLocation>
</comment>
<dbReference type="InterPro" id="IPR006179">
    <property type="entry name" value="5_nucleotidase/apyrase"/>
</dbReference>
<dbReference type="PROSITE" id="PS00786">
    <property type="entry name" value="5_NUCLEOTIDASE_2"/>
    <property type="match status" value="1"/>
</dbReference>
<feature type="domain" description="Calcineurin-like phosphoesterase" evidence="12">
    <location>
        <begin position="37"/>
        <end position="271"/>
    </location>
</feature>
<dbReference type="Gene3D" id="3.60.21.10">
    <property type="match status" value="1"/>
</dbReference>
<evidence type="ECO:0000256" key="11">
    <source>
        <dbReference type="RuleBase" id="RU362119"/>
    </source>
</evidence>
<comment type="cofactor">
    <cofactor evidence="3">
        <name>a divalent metal cation</name>
        <dbReference type="ChEBI" id="CHEBI:60240"/>
    </cofactor>
</comment>
<dbReference type="Proteomes" id="UP001462640">
    <property type="component" value="Unassembled WGS sequence"/>
</dbReference>
<comment type="catalytic activity">
    <reaction evidence="1">
        <text>a ribonucleoside 3'-phosphate + H2O = a ribonucleoside + phosphate</text>
        <dbReference type="Rhea" id="RHEA:10144"/>
        <dbReference type="ChEBI" id="CHEBI:13197"/>
        <dbReference type="ChEBI" id="CHEBI:15377"/>
        <dbReference type="ChEBI" id="CHEBI:18254"/>
        <dbReference type="ChEBI" id="CHEBI:43474"/>
        <dbReference type="EC" id="3.1.3.6"/>
    </reaction>
</comment>
<comment type="similarity">
    <text evidence="5 11">Belongs to the 5'-nucleotidase family.</text>
</comment>
<dbReference type="InterPro" id="IPR041827">
    <property type="entry name" value="CpdB_N"/>
</dbReference>
<keyword evidence="10" id="KW-0511">Multifunctional enzyme</keyword>
<evidence type="ECO:0000313" key="14">
    <source>
        <dbReference type="EMBL" id="MEO3715782.1"/>
    </source>
</evidence>
<dbReference type="Gene3D" id="3.90.780.10">
    <property type="entry name" value="5'-Nucleotidase, C-terminal domain"/>
    <property type="match status" value="1"/>
</dbReference>
<evidence type="ECO:0000256" key="4">
    <source>
        <dbReference type="ARBA" id="ARBA00004196"/>
    </source>
</evidence>
<evidence type="ECO:0000256" key="10">
    <source>
        <dbReference type="ARBA" id="ARBA00023268"/>
    </source>
</evidence>
<dbReference type="RefSeq" id="WP_347613455.1">
    <property type="nucleotide sequence ID" value="NZ_JBDPZC010000019.1"/>
</dbReference>
<dbReference type="PANTHER" id="PTHR11575">
    <property type="entry name" value="5'-NUCLEOTIDASE-RELATED"/>
    <property type="match status" value="1"/>
</dbReference>
<dbReference type="EMBL" id="JBDPZC010000019">
    <property type="protein sequence ID" value="MEO3715782.1"/>
    <property type="molecule type" value="Genomic_DNA"/>
</dbReference>
<dbReference type="InterPro" id="IPR006146">
    <property type="entry name" value="5'-Nucleotdase_CS"/>
</dbReference>
<evidence type="ECO:0000259" key="13">
    <source>
        <dbReference type="Pfam" id="PF02872"/>
    </source>
</evidence>
<sequence length="640" mass="70260">MQERRPTPRTPWLRHGALALLGLSLAAGLQAQTLRLRLLETSDIHMNLLAYDYYQDQPSATQGLSRTARLIAQARAEQPNHLLLDNGDLIQGSPMGDVIAKQGHAGQAHPALQSLRLLGYDAANIGNHEFNFGLPFLKQAYAHAGFPVISSNLREARSGKPVFTPSALLQRDFRDDQGRPQRLRIGVLGLLPPQVLQWDRQHLQGRVVAEDMVVAARREIRRLRAAGADLVVALAHSGYDAAPQAEGAENRAGDIARLPGLDALLLGHAHAEFPGPAFARHAGADLVHGRIHGVPAVMPGSWGSHLGVIDLRLEKRAGRWRVTDSQSSLRALRDEHGKPDTALEALLQPAHQATLTQIRQTVAQAPRPLHSYFDLIQPSEALALVARAQRVYAREALRGTRWQDLPLLSAAAPFRSGGRQGWSSYVDIAPGPMSVKHVTELYPYANTLKVLQLSGAEVREWLERSAAQFRQLAPGQAEAQALIDEAQPSFNYDVILGLDYVIDLAQPARYGTDGKRLPSVTTHRIRELRHHGEPVRDDQRFLLATNSYRAGGGGNFPGAGPERIVLDAPDENREALQRLLQSGQAFAPEADEGRWTLQLPEGARAQFRGSPAARRLLPEGGRLRWVQDASEGYAVFELRP</sequence>
<dbReference type="InterPro" id="IPR036907">
    <property type="entry name" value="5'-Nucleotdase_C_sf"/>
</dbReference>
<dbReference type="NCBIfam" id="NF006938">
    <property type="entry name" value="PRK09420.1"/>
    <property type="match status" value="1"/>
</dbReference>
<feature type="domain" description="5'-Nucleotidase C-terminal" evidence="13">
    <location>
        <begin position="377"/>
        <end position="557"/>
    </location>
</feature>
<evidence type="ECO:0000256" key="2">
    <source>
        <dbReference type="ARBA" id="ARBA00001730"/>
    </source>
</evidence>
<dbReference type="Pfam" id="PF02872">
    <property type="entry name" value="5_nucleotid_C"/>
    <property type="match status" value="1"/>
</dbReference>
<evidence type="ECO:0000256" key="7">
    <source>
        <dbReference type="ARBA" id="ARBA00022729"/>
    </source>
</evidence>
<keyword evidence="7" id="KW-0732">Signal</keyword>
<name>A0ABV0GLH5_9BURK</name>
<keyword evidence="6" id="KW-0479">Metal-binding</keyword>
<reference evidence="14 15" key="1">
    <citation type="submission" date="2024-05" db="EMBL/GenBank/DDBJ databases">
        <title>Roseateles sp. 2.12 16S ribosomal RNA gene Genome sequencing and assembly.</title>
        <authorList>
            <person name="Woo H."/>
        </authorList>
    </citation>
    <scope>NUCLEOTIDE SEQUENCE [LARGE SCALE GENOMIC DNA]</scope>
    <source>
        <strain evidence="14 15">2.12</strain>
    </source>
</reference>
<keyword evidence="9 11" id="KW-0378">Hydrolase</keyword>
<organism evidence="14 15">
    <name type="scientific">Roseateles flavus</name>
    <dbReference type="NCBI Taxonomy" id="3149041"/>
    <lineage>
        <taxon>Bacteria</taxon>
        <taxon>Pseudomonadati</taxon>
        <taxon>Pseudomonadota</taxon>
        <taxon>Betaproteobacteria</taxon>
        <taxon>Burkholderiales</taxon>
        <taxon>Sphaerotilaceae</taxon>
        <taxon>Roseateles</taxon>
    </lineage>
</organism>
<dbReference type="Pfam" id="PF00149">
    <property type="entry name" value="Metallophos"/>
    <property type="match status" value="1"/>
</dbReference>
<dbReference type="InterPro" id="IPR008334">
    <property type="entry name" value="5'-Nucleotdase_C"/>
</dbReference>
<proteinExistence type="inferred from homology"/>
<evidence type="ECO:0000256" key="3">
    <source>
        <dbReference type="ARBA" id="ARBA00001968"/>
    </source>
</evidence>
<keyword evidence="8 11" id="KW-0547">Nucleotide-binding</keyword>
<protein>
    <submittedName>
        <fullName evidence="14">Bifunctional 2',3'-cyclic-nucleotide 2'-phosphodiesterase/3'-nucleotidase</fullName>
    </submittedName>
</protein>
<dbReference type="PANTHER" id="PTHR11575:SF6">
    <property type="entry name" value="2',3'-CYCLIC-NUCLEOTIDE 2'-PHOSPHODIESTERASE_3'-NUCLEOTIDASE"/>
    <property type="match status" value="1"/>
</dbReference>
<gene>
    <name evidence="14" type="ORF">ABDJ40_23660</name>
</gene>
<evidence type="ECO:0000256" key="6">
    <source>
        <dbReference type="ARBA" id="ARBA00022723"/>
    </source>
</evidence>
<evidence type="ECO:0000256" key="1">
    <source>
        <dbReference type="ARBA" id="ARBA00000527"/>
    </source>
</evidence>
<dbReference type="SUPFAM" id="SSF56300">
    <property type="entry name" value="Metallo-dependent phosphatases"/>
    <property type="match status" value="1"/>
</dbReference>
<dbReference type="SUPFAM" id="SSF55816">
    <property type="entry name" value="5'-nucleotidase (syn. UDP-sugar hydrolase), C-terminal domain"/>
    <property type="match status" value="1"/>
</dbReference>
<evidence type="ECO:0000256" key="8">
    <source>
        <dbReference type="ARBA" id="ARBA00022741"/>
    </source>
</evidence>
<evidence type="ECO:0000313" key="15">
    <source>
        <dbReference type="Proteomes" id="UP001462640"/>
    </source>
</evidence>
<comment type="catalytic activity">
    <reaction evidence="2">
        <text>a nucleoside 2',3'-cyclic phosphate + H2O = a nucleoside 3'-phosphate + H(+)</text>
        <dbReference type="Rhea" id="RHEA:19621"/>
        <dbReference type="ChEBI" id="CHEBI:15377"/>
        <dbReference type="ChEBI" id="CHEBI:15378"/>
        <dbReference type="ChEBI" id="CHEBI:66949"/>
        <dbReference type="ChEBI" id="CHEBI:66954"/>
        <dbReference type="EC" id="3.1.4.16"/>
    </reaction>
</comment>
<accession>A0ABV0GLH5</accession>
<evidence type="ECO:0000259" key="12">
    <source>
        <dbReference type="Pfam" id="PF00149"/>
    </source>
</evidence>
<dbReference type="InterPro" id="IPR029052">
    <property type="entry name" value="Metallo-depent_PP-like"/>
</dbReference>
<evidence type="ECO:0000256" key="5">
    <source>
        <dbReference type="ARBA" id="ARBA00006654"/>
    </source>
</evidence>
<dbReference type="CDD" id="cd07410">
    <property type="entry name" value="MPP_CpdB_N"/>
    <property type="match status" value="1"/>
</dbReference>
<evidence type="ECO:0000256" key="9">
    <source>
        <dbReference type="ARBA" id="ARBA00022801"/>
    </source>
</evidence>
<keyword evidence="15" id="KW-1185">Reference proteome</keyword>
<comment type="caution">
    <text evidence="14">The sequence shown here is derived from an EMBL/GenBank/DDBJ whole genome shotgun (WGS) entry which is preliminary data.</text>
</comment>
<dbReference type="InterPro" id="IPR004843">
    <property type="entry name" value="Calcineurin-like_PHP"/>
</dbReference>